<dbReference type="Pfam" id="PF01810">
    <property type="entry name" value="LysE"/>
    <property type="match status" value="1"/>
</dbReference>
<evidence type="ECO:0000313" key="7">
    <source>
        <dbReference type="EMBL" id="WZL76630.1"/>
    </source>
</evidence>
<dbReference type="Proteomes" id="UP001461341">
    <property type="component" value="Chromosome"/>
</dbReference>
<dbReference type="RefSeq" id="WP_369018794.1">
    <property type="nucleotide sequence ID" value="NZ_CP121689.1"/>
</dbReference>
<proteinExistence type="predicted"/>
<feature type="transmembrane region" description="Helical" evidence="6">
    <location>
        <begin position="188"/>
        <end position="208"/>
    </location>
</feature>
<keyword evidence="3 6" id="KW-0812">Transmembrane</keyword>
<dbReference type="PANTHER" id="PTHR38825:SF1">
    <property type="entry name" value="TRANSPORTER, LYSE FAMILY"/>
    <property type="match status" value="1"/>
</dbReference>
<comment type="subcellular location">
    <subcellularLocation>
        <location evidence="1">Cell membrane</location>
        <topology evidence="1">Multi-pass membrane protein</topology>
    </subcellularLocation>
</comment>
<name>A0ABZ2YG01_9BACT</name>
<evidence type="ECO:0000313" key="8">
    <source>
        <dbReference type="Proteomes" id="UP001461341"/>
    </source>
</evidence>
<evidence type="ECO:0000256" key="5">
    <source>
        <dbReference type="ARBA" id="ARBA00023136"/>
    </source>
</evidence>
<dbReference type="InterPro" id="IPR001123">
    <property type="entry name" value="LeuE-type"/>
</dbReference>
<evidence type="ECO:0000256" key="4">
    <source>
        <dbReference type="ARBA" id="ARBA00022989"/>
    </source>
</evidence>
<accession>A0ABZ2YG01</accession>
<protein>
    <submittedName>
        <fullName evidence="7">LysE family transporter</fullName>
    </submittedName>
</protein>
<keyword evidence="8" id="KW-1185">Reference proteome</keyword>
<organism evidence="7 8">
    <name type="scientific">Thermatribacter velox</name>
    <dbReference type="NCBI Taxonomy" id="3039681"/>
    <lineage>
        <taxon>Bacteria</taxon>
        <taxon>Pseudomonadati</taxon>
        <taxon>Atribacterota</taxon>
        <taxon>Atribacteria</taxon>
        <taxon>Atribacterales</taxon>
        <taxon>Thermatribacteraceae</taxon>
        <taxon>Thermatribacter</taxon>
    </lineage>
</organism>
<gene>
    <name evidence="7" type="ORF">QBE54_02535</name>
</gene>
<evidence type="ECO:0000256" key="1">
    <source>
        <dbReference type="ARBA" id="ARBA00004651"/>
    </source>
</evidence>
<keyword evidence="2" id="KW-1003">Cell membrane</keyword>
<feature type="transmembrane region" description="Helical" evidence="6">
    <location>
        <begin position="155"/>
        <end position="176"/>
    </location>
</feature>
<evidence type="ECO:0000256" key="6">
    <source>
        <dbReference type="SAM" id="Phobius"/>
    </source>
</evidence>
<dbReference type="PANTHER" id="PTHR38825">
    <property type="entry name" value="LYSINE EXPORTER PROTEIN (LYSE/YGGA)"/>
    <property type="match status" value="1"/>
</dbReference>
<reference evidence="7 8" key="1">
    <citation type="submission" date="2023-03" db="EMBL/GenBank/DDBJ databases">
        <title>Novel Species.</title>
        <authorList>
            <person name="Ma S."/>
        </authorList>
    </citation>
    <scope>NUCLEOTIDE SEQUENCE [LARGE SCALE GENOMIC DNA]</scope>
    <source>
        <strain evidence="7 8">B11</strain>
    </source>
</reference>
<dbReference type="EMBL" id="CP121689">
    <property type="protein sequence ID" value="WZL76630.1"/>
    <property type="molecule type" value="Genomic_DNA"/>
</dbReference>
<evidence type="ECO:0000256" key="2">
    <source>
        <dbReference type="ARBA" id="ARBA00022475"/>
    </source>
</evidence>
<evidence type="ECO:0000256" key="3">
    <source>
        <dbReference type="ARBA" id="ARBA00022692"/>
    </source>
</evidence>
<keyword evidence="4 6" id="KW-1133">Transmembrane helix</keyword>
<feature type="transmembrane region" description="Helical" evidence="6">
    <location>
        <begin position="130"/>
        <end position="149"/>
    </location>
</feature>
<keyword evidence="5 6" id="KW-0472">Membrane</keyword>
<sequence length="211" mass="22601">METWTLLSIFASAFLIGFSGALMPGPLLAVVLSGSSKEGFRAGPLVVLGHALLETGMVVALVSGLGVFFKNGWVIKVIGLAGGGVLAYLGLDMLLSLRRLQGDILHGSSKPFSSGSLIWKGIVASLSNPYWVMWWATVGMALVISASRFPIWGPVVFFLGHILSDLVWYSLVSFTIDRGRNFFSPRFYRGMVGVCGALLVFFGGYFAIGVV</sequence>
<feature type="transmembrane region" description="Helical" evidence="6">
    <location>
        <begin position="6"/>
        <end position="33"/>
    </location>
</feature>
<feature type="transmembrane region" description="Helical" evidence="6">
    <location>
        <begin position="45"/>
        <end position="67"/>
    </location>
</feature>
<feature type="transmembrane region" description="Helical" evidence="6">
    <location>
        <begin position="73"/>
        <end position="91"/>
    </location>
</feature>